<evidence type="ECO:0000313" key="4">
    <source>
        <dbReference type="Proteomes" id="UP000002748"/>
    </source>
</evidence>
<organism evidence="3 4">
    <name type="scientific">Trichosporon asahii var. asahii (strain ATCC 90039 / CBS 2479 / JCM 2466 / KCTC 7840 / NBRC 103889/ NCYC 2677 / UAMH 7654)</name>
    <name type="common">Yeast</name>
    <dbReference type="NCBI Taxonomy" id="1186058"/>
    <lineage>
        <taxon>Eukaryota</taxon>
        <taxon>Fungi</taxon>
        <taxon>Dikarya</taxon>
        <taxon>Basidiomycota</taxon>
        <taxon>Agaricomycotina</taxon>
        <taxon>Tremellomycetes</taxon>
        <taxon>Trichosporonales</taxon>
        <taxon>Trichosporonaceae</taxon>
        <taxon>Trichosporon</taxon>
    </lineage>
</organism>
<dbReference type="VEuPathDB" id="FungiDB:A1Q1_05229"/>
<dbReference type="HOGENOM" id="CLU_042688_3_1_1"/>
<proteinExistence type="inferred from homology"/>
<dbReference type="InterPro" id="IPR044053">
    <property type="entry name" value="AsaB-like"/>
</dbReference>
<evidence type="ECO:0008006" key="5">
    <source>
        <dbReference type="Google" id="ProtNLM"/>
    </source>
</evidence>
<protein>
    <recommendedName>
        <fullName evidence="5">Methyltransferase</fullName>
    </recommendedName>
</protein>
<reference evidence="3 4" key="1">
    <citation type="journal article" date="2012" name="Eukaryot. Cell">
        <title>Draft genome sequence of CBS 2479, the standard type strain of Trichosporon asahii.</title>
        <authorList>
            <person name="Yang R.Y."/>
            <person name="Li H.T."/>
            <person name="Zhu H."/>
            <person name="Zhou G.P."/>
            <person name="Wang M."/>
            <person name="Wang L."/>
        </authorList>
    </citation>
    <scope>NUCLEOTIDE SEQUENCE [LARGE SCALE GENOMIC DNA]</scope>
    <source>
        <strain evidence="4">ATCC 90039 / CBS 2479 / JCM 2466 / KCTC 7840 / NCYC 2677 / UAMH 7654</strain>
    </source>
</reference>
<gene>
    <name evidence="3" type="ORF">A1Q1_05229</name>
</gene>
<feature type="region of interest" description="Disordered" evidence="2">
    <location>
        <begin position="193"/>
        <end position="215"/>
    </location>
</feature>
<feature type="region of interest" description="Disordered" evidence="2">
    <location>
        <begin position="271"/>
        <end position="291"/>
    </location>
</feature>
<feature type="compositionally biased region" description="Basic and acidic residues" evidence="2">
    <location>
        <begin position="195"/>
        <end position="213"/>
    </location>
</feature>
<evidence type="ECO:0000256" key="2">
    <source>
        <dbReference type="SAM" id="MobiDB-lite"/>
    </source>
</evidence>
<dbReference type="PANTHER" id="PTHR34598:SF4">
    <property type="entry name" value="7ALPHA-CEPHEM-METHOXYLASE P8 CHAIN RELATED PROTEIN"/>
    <property type="match status" value="1"/>
</dbReference>
<name>J8TJB7_TRIAS</name>
<dbReference type="KEGG" id="tasa:A1Q1_05229"/>
<dbReference type="OrthoDB" id="412788at2759"/>
<dbReference type="AlphaFoldDB" id="J8TJB7"/>
<dbReference type="Proteomes" id="UP000002748">
    <property type="component" value="Unassembled WGS sequence"/>
</dbReference>
<evidence type="ECO:0000313" key="3">
    <source>
        <dbReference type="EMBL" id="EJT53266.1"/>
    </source>
</evidence>
<accession>J8TJB7</accession>
<evidence type="ECO:0000256" key="1">
    <source>
        <dbReference type="ARBA" id="ARBA00023604"/>
    </source>
</evidence>
<comment type="caution">
    <text evidence="3">The sequence shown here is derived from an EMBL/GenBank/DDBJ whole genome shotgun (WGS) entry which is preliminary data.</text>
</comment>
<dbReference type="PANTHER" id="PTHR34598">
    <property type="entry name" value="BLL6449 PROTEIN"/>
    <property type="match status" value="1"/>
</dbReference>
<sequence>MTASTHASFQYIDPASIKDTKPWSKVDGPGRSYGEVTVEKPVYNARDDAGDFKDVDRTGFAFYTSPSAVPAEDVLSDGPAVRGAYYDEVEAALRKNLKDGDKVKRVYIFDHTIRVRDPNAARQPVAFVHVDQTPGAAAARVRRHLGDDAEALLQKRFQLINVWRPLGHEASDHPLGVIDWRSASKADLTPVDLLYPERNDGDDDDRGKEKLPDAETLQSTEGYKVGGETYSVLPNPKHRFYYVKDMRPDEIMLLKCFDSESAENGGPSDLAGFTPHTAFDDPNTPKDAKPRQSIEVRCLVFYE</sequence>
<dbReference type="GO" id="GO:0016491">
    <property type="term" value="F:oxidoreductase activity"/>
    <property type="evidence" value="ECO:0007669"/>
    <property type="project" value="InterPro"/>
</dbReference>
<dbReference type="GeneID" id="25988741"/>
<dbReference type="EMBL" id="ALBS01000002">
    <property type="protein sequence ID" value="EJT53266.1"/>
    <property type="molecule type" value="Genomic_DNA"/>
</dbReference>
<dbReference type="RefSeq" id="XP_014184179.1">
    <property type="nucleotide sequence ID" value="XM_014328704.1"/>
</dbReference>
<dbReference type="NCBIfam" id="NF041278">
    <property type="entry name" value="CmcJ_NvfI_EfuI"/>
    <property type="match status" value="1"/>
</dbReference>
<comment type="similarity">
    <text evidence="1">Belongs to the asaB hydroxylase/desaturase family.</text>
</comment>